<dbReference type="Gene3D" id="3.90.76.10">
    <property type="entry name" value="Dipeptide-binding Protein, Domain 1"/>
    <property type="match status" value="1"/>
</dbReference>
<dbReference type="SUPFAM" id="SSF53850">
    <property type="entry name" value="Periplasmic binding protein-like II"/>
    <property type="match status" value="1"/>
</dbReference>
<reference evidence="8 9" key="1">
    <citation type="submission" date="2019-08" db="EMBL/GenBank/DDBJ databases">
        <title>In-depth cultivation of the pig gut microbiome towards novel bacterial diversity and tailored functional studies.</title>
        <authorList>
            <person name="Wylensek D."/>
            <person name="Hitch T.C.A."/>
            <person name="Clavel T."/>
        </authorList>
    </citation>
    <scope>NUCLEOTIDE SEQUENCE [LARGE SCALE GENOMIC DNA]</scope>
    <source>
        <strain evidence="8 9">Bifido-178-WT-2B</strain>
    </source>
</reference>
<evidence type="ECO:0000256" key="3">
    <source>
        <dbReference type="ARBA" id="ARBA00022448"/>
    </source>
</evidence>
<keyword evidence="9" id="KW-1185">Reference proteome</keyword>
<comment type="similarity">
    <text evidence="2">Belongs to the bacterial solute-binding protein 5 family.</text>
</comment>
<evidence type="ECO:0000256" key="4">
    <source>
        <dbReference type="ARBA" id="ARBA00022729"/>
    </source>
</evidence>
<dbReference type="FunFam" id="3.10.105.10:FF:000001">
    <property type="entry name" value="Oligopeptide ABC transporter, oligopeptide-binding protein"/>
    <property type="match status" value="1"/>
</dbReference>
<dbReference type="PIRSF" id="PIRSF002741">
    <property type="entry name" value="MppA"/>
    <property type="match status" value="1"/>
</dbReference>
<dbReference type="PANTHER" id="PTHR30290:SF10">
    <property type="entry name" value="PERIPLASMIC OLIGOPEPTIDE-BINDING PROTEIN-RELATED"/>
    <property type="match status" value="1"/>
</dbReference>
<dbReference type="GO" id="GO:1904680">
    <property type="term" value="F:peptide transmembrane transporter activity"/>
    <property type="evidence" value="ECO:0007669"/>
    <property type="project" value="TreeGrafter"/>
</dbReference>
<dbReference type="Pfam" id="PF00496">
    <property type="entry name" value="SBP_bac_5"/>
    <property type="match status" value="1"/>
</dbReference>
<sequence length="533" mass="59318">MSSRRFALTGVALAALALSACSQKQSTKNEQDLNWSVGGEITTMDPSKATDVVSFTQMINSMEGLYRNVKQGQEPGLATSAKVSKDGLTYVFKLRKSKWNDGTPVTAKDFVYSWRRTVNPKTEAEYAYLFSGIKNADAIQNGKKPVSSLGIKAVGKYQLVVTLEKRMAYFKDLMAFPVFFPQEERAVRKYGDKYGTASKYMAYNGPFLQKGWSGSNLSWKLVKNPDYWDKDQVKLDQISFTVNKTASTAYNLYESKKIDALGLDSNLTKQFKDKSGYYSLANGGTYYLELNEKNPNLASSNIRKAISLAINREDLVRILGGNNQAASTYTAKGLTSVKGQDYTSLISTSAKKLYKYQPSLAKEYWQKGLSELGKSGMTLNLLTSDSDSAKKTGEALQSMLETKLPGLKITVTSVPFKTRLARRESGKFQLCGSDWIADFGDPISFLELLTSSNASNYGSWKNSRYDQLIAASKDTNDQAARMKDMSEAESILLSDAGVVPIYYEDDAWLIRPSVKGWVCNRSEWNFKKAYVSK</sequence>
<dbReference type="RefSeq" id="WP_154547059.1">
    <property type="nucleotide sequence ID" value="NZ_VUMX01000002.1"/>
</dbReference>
<proteinExistence type="inferred from homology"/>
<evidence type="ECO:0000256" key="5">
    <source>
        <dbReference type="ARBA" id="ARBA00022856"/>
    </source>
</evidence>
<dbReference type="AlphaFoldDB" id="A0A6A8MCW8"/>
<dbReference type="InterPro" id="IPR030678">
    <property type="entry name" value="Peptide/Ni-bd"/>
</dbReference>
<dbReference type="Proteomes" id="UP000438120">
    <property type="component" value="Unassembled WGS sequence"/>
</dbReference>
<dbReference type="OrthoDB" id="403896at2"/>
<name>A0A6A8MCW8_9LACO</name>
<dbReference type="CDD" id="cd08504">
    <property type="entry name" value="PBP2_OppA"/>
    <property type="match status" value="1"/>
</dbReference>
<dbReference type="InterPro" id="IPR000914">
    <property type="entry name" value="SBP_5_dom"/>
</dbReference>
<gene>
    <name evidence="8" type="ORF">FYJ62_01555</name>
</gene>
<keyword evidence="4 6" id="KW-0732">Signal</keyword>
<evidence type="ECO:0000256" key="6">
    <source>
        <dbReference type="SAM" id="SignalP"/>
    </source>
</evidence>
<keyword evidence="3" id="KW-0813">Transport</keyword>
<evidence type="ECO:0000256" key="2">
    <source>
        <dbReference type="ARBA" id="ARBA00005695"/>
    </source>
</evidence>
<evidence type="ECO:0000259" key="7">
    <source>
        <dbReference type="Pfam" id="PF00496"/>
    </source>
</evidence>
<keyword evidence="5" id="KW-0653">Protein transport</keyword>
<dbReference type="GO" id="GO:0015833">
    <property type="term" value="P:peptide transport"/>
    <property type="evidence" value="ECO:0007669"/>
    <property type="project" value="UniProtKB-KW"/>
</dbReference>
<feature type="domain" description="Solute-binding protein family 5" evidence="7">
    <location>
        <begin position="74"/>
        <end position="456"/>
    </location>
</feature>
<dbReference type="FunFam" id="3.90.76.10:FF:000001">
    <property type="entry name" value="Oligopeptide ABC transporter substrate-binding protein"/>
    <property type="match status" value="1"/>
</dbReference>
<dbReference type="Gene3D" id="3.40.190.10">
    <property type="entry name" value="Periplasmic binding protein-like II"/>
    <property type="match status" value="1"/>
</dbReference>
<dbReference type="PANTHER" id="PTHR30290">
    <property type="entry name" value="PERIPLASMIC BINDING COMPONENT OF ABC TRANSPORTER"/>
    <property type="match status" value="1"/>
</dbReference>
<keyword evidence="5" id="KW-0571">Peptide transport</keyword>
<accession>A0A6A8MCW8</accession>
<dbReference type="EMBL" id="VUMX01000002">
    <property type="protein sequence ID" value="MST86367.1"/>
    <property type="molecule type" value="Genomic_DNA"/>
</dbReference>
<comment type="subcellular location">
    <subcellularLocation>
        <location evidence="1">Cell envelope</location>
    </subcellularLocation>
</comment>
<dbReference type="Gene3D" id="3.10.105.10">
    <property type="entry name" value="Dipeptide-binding Protein, Domain 3"/>
    <property type="match status" value="1"/>
</dbReference>
<dbReference type="InterPro" id="IPR039424">
    <property type="entry name" value="SBP_5"/>
</dbReference>
<dbReference type="PROSITE" id="PS51257">
    <property type="entry name" value="PROKAR_LIPOPROTEIN"/>
    <property type="match status" value="1"/>
</dbReference>
<organism evidence="8 9">
    <name type="scientific">Lactobacillus porci</name>
    <dbReference type="NCBI Taxonomy" id="2012477"/>
    <lineage>
        <taxon>Bacteria</taxon>
        <taxon>Bacillati</taxon>
        <taxon>Bacillota</taxon>
        <taxon>Bacilli</taxon>
        <taxon>Lactobacillales</taxon>
        <taxon>Lactobacillaceae</taxon>
        <taxon>Lactobacillus</taxon>
    </lineage>
</organism>
<feature type="chain" id="PRO_5038656167" evidence="6">
    <location>
        <begin position="23"/>
        <end position="533"/>
    </location>
</feature>
<protein>
    <submittedName>
        <fullName evidence="8">Peptide ABC transporter substrate-binding protein</fullName>
    </submittedName>
</protein>
<dbReference type="GO" id="GO:0030288">
    <property type="term" value="C:outer membrane-bounded periplasmic space"/>
    <property type="evidence" value="ECO:0007669"/>
    <property type="project" value="UniProtKB-ARBA"/>
</dbReference>
<evidence type="ECO:0000256" key="1">
    <source>
        <dbReference type="ARBA" id="ARBA00004196"/>
    </source>
</evidence>
<evidence type="ECO:0000313" key="9">
    <source>
        <dbReference type="Proteomes" id="UP000438120"/>
    </source>
</evidence>
<comment type="caution">
    <text evidence="8">The sequence shown here is derived from an EMBL/GenBank/DDBJ whole genome shotgun (WGS) entry which is preliminary data.</text>
</comment>
<feature type="signal peptide" evidence="6">
    <location>
        <begin position="1"/>
        <end position="22"/>
    </location>
</feature>
<evidence type="ECO:0000313" key="8">
    <source>
        <dbReference type="EMBL" id="MST86367.1"/>
    </source>
</evidence>
<dbReference type="GO" id="GO:0043190">
    <property type="term" value="C:ATP-binding cassette (ABC) transporter complex"/>
    <property type="evidence" value="ECO:0007669"/>
    <property type="project" value="InterPro"/>
</dbReference>